<gene>
    <name evidence="5" type="ORF">F511_13340</name>
</gene>
<evidence type="ECO:0000313" key="5">
    <source>
        <dbReference type="EMBL" id="KZV42241.1"/>
    </source>
</evidence>
<dbReference type="PANTHER" id="PTHR32054:SF2">
    <property type="entry name" value="PROTEIN PLASTID MOVEMENT IMPAIRED 2"/>
    <property type="match status" value="1"/>
</dbReference>
<dbReference type="Proteomes" id="UP000250235">
    <property type="component" value="Unassembled WGS sequence"/>
</dbReference>
<evidence type="ECO:0000256" key="4">
    <source>
        <dbReference type="SAM" id="MobiDB-lite"/>
    </source>
</evidence>
<evidence type="ECO:0000313" key="6">
    <source>
        <dbReference type="Proteomes" id="UP000250235"/>
    </source>
</evidence>
<evidence type="ECO:0000256" key="2">
    <source>
        <dbReference type="ARBA" id="ARBA00023054"/>
    </source>
</evidence>
<feature type="coiled-coil region" evidence="3">
    <location>
        <begin position="254"/>
        <end position="281"/>
    </location>
</feature>
<feature type="region of interest" description="Disordered" evidence="4">
    <location>
        <begin position="552"/>
        <end position="586"/>
    </location>
</feature>
<sequence>MDGVKLDDSKTGSVKAAVSTYGGRTVKTNTTTAQKNYSKESTKTRGESGKFADEAESELFAAKRTVKDLTLRIEESNSRRKAEVRAFQKLNGIETDSSHYDRVVEELRLIKHKRDKLKLDMGSVMKEKRRAEKEKDECLSKIHSCSSLFEELVRKIEEMNEEQVLVEIAKMEAIKELIEIQDWRIKKGENFASEMEEYSRKQRDVLEVIEVAKGLEAELAIALSDITILESAVEKYKEMEKKVAQGSDLDKDEYSDLLSLLDSAKKEVKDAKETLSSIKEESFKLMTSMDIIREERKYVADEMAPAKNKEEKVNMTIQNLNSKLLRAKDQLESMSAAEETAKSIVSNLIVKLEQLKPEAEAARKELSRIRNEARTIKEEIQKTETEIVSSEENFQVLMQELEAAKVSESIALENLKELIENTLRSRASTSQRSSTITISKLEYEYLTGHAAGAKEIADKKIAASQACVEALKASEKEILIKIQLMEREARKLRMDEGREAYETEQIIKENEVIADEFENWKRNMQAKKLRPESISISSKTTNKSVRLARSVSNRGTNKSVKMAAGKRGKARGSSSPAFHGTPRSTPFVVRKRRKVLPNLAKLFSKSSEKILL</sequence>
<dbReference type="GO" id="GO:0009903">
    <property type="term" value="P:chloroplast avoidance movement"/>
    <property type="evidence" value="ECO:0007669"/>
    <property type="project" value="TreeGrafter"/>
</dbReference>
<name>A0A2Z7C8C0_9LAMI</name>
<evidence type="ECO:0000256" key="1">
    <source>
        <dbReference type="ARBA" id="ARBA00005485"/>
    </source>
</evidence>
<comment type="similarity">
    <text evidence="1">Belongs to the WEB family.</text>
</comment>
<dbReference type="PANTHER" id="PTHR32054">
    <property type="entry name" value="HEAVY CHAIN, PUTATIVE, EXPRESSED-RELATED-RELATED"/>
    <property type="match status" value="1"/>
</dbReference>
<accession>A0A2Z7C8C0</accession>
<dbReference type="GO" id="GO:0005829">
    <property type="term" value="C:cytosol"/>
    <property type="evidence" value="ECO:0007669"/>
    <property type="project" value="TreeGrafter"/>
</dbReference>
<reference evidence="5 6" key="1">
    <citation type="journal article" date="2015" name="Proc. Natl. Acad. Sci. U.S.A.">
        <title>The resurrection genome of Boea hygrometrica: A blueprint for survival of dehydration.</title>
        <authorList>
            <person name="Xiao L."/>
            <person name="Yang G."/>
            <person name="Zhang L."/>
            <person name="Yang X."/>
            <person name="Zhao S."/>
            <person name="Ji Z."/>
            <person name="Zhou Q."/>
            <person name="Hu M."/>
            <person name="Wang Y."/>
            <person name="Chen M."/>
            <person name="Xu Y."/>
            <person name="Jin H."/>
            <person name="Xiao X."/>
            <person name="Hu G."/>
            <person name="Bao F."/>
            <person name="Hu Y."/>
            <person name="Wan P."/>
            <person name="Li L."/>
            <person name="Deng X."/>
            <person name="Kuang T."/>
            <person name="Xiang C."/>
            <person name="Zhu J.K."/>
            <person name="Oliver M.J."/>
            <person name="He Y."/>
        </authorList>
    </citation>
    <scope>NUCLEOTIDE SEQUENCE [LARGE SCALE GENOMIC DNA]</scope>
    <source>
        <strain evidence="6">cv. XS01</strain>
    </source>
</reference>
<feature type="coiled-coil region" evidence="3">
    <location>
        <begin position="310"/>
        <end position="432"/>
    </location>
</feature>
<feature type="coiled-coil region" evidence="3">
    <location>
        <begin position="114"/>
        <end position="162"/>
    </location>
</feature>
<dbReference type="AlphaFoldDB" id="A0A2Z7C8C0"/>
<dbReference type="GO" id="GO:0009904">
    <property type="term" value="P:chloroplast accumulation movement"/>
    <property type="evidence" value="ECO:0007669"/>
    <property type="project" value="TreeGrafter"/>
</dbReference>
<dbReference type="Pfam" id="PF05701">
    <property type="entry name" value="WEMBL"/>
    <property type="match status" value="1"/>
</dbReference>
<feature type="region of interest" description="Disordered" evidence="4">
    <location>
        <begin position="22"/>
        <end position="52"/>
    </location>
</feature>
<organism evidence="5 6">
    <name type="scientific">Dorcoceras hygrometricum</name>
    <dbReference type="NCBI Taxonomy" id="472368"/>
    <lineage>
        <taxon>Eukaryota</taxon>
        <taxon>Viridiplantae</taxon>
        <taxon>Streptophyta</taxon>
        <taxon>Embryophyta</taxon>
        <taxon>Tracheophyta</taxon>
        <taxon>Spermatophyta</taxon>
        <taxon>Magnoliopsida</taxon>
        <taxon>eudicotyledons</taxon>
        <taxon>Gunneridae</taxon>
        <taxon>Pentapetalae</taxon>
        <taxon>asterids</taxon>
        <taxon>lamiids</taxon>
        <taxon>Lamiales</taxon>
        <taxon>Gesneriaceae</taxon>
        <taxon>Didymocarpoideae</taxon>
        <taxon>Trichosporeae</taxon>
        <taxon>Loxocarpinae</taxon>
        <taxon>Dorcoceras</taxon>
    </lineage>
</organism>
<keyword evidence="6" id="KW-1185">Reference proteome</keyword>
<evidence type="ECO:0000256" key="3">
    <source>
        <dbReference type="SAM" id="Coils"/>
    </source>
</evidence>
<dbReference type="InterPro" id="IPR008545">
    <property type="entry name" value="Web"/>
</dbReference>
<dbReference type="EMBL" id="KQ999284">
    <property type="protein sequence ID" value="KZV42241.1"/>
    <property type="molecule type" value="Genomic_DNA"/>
</dbReference>
<proteinExistence type="inferred from homology"/>
<protein>
    <submittedName>
        <fullName evidence="5">Protein PLASTID MOVEMENT IMPAIRED 2-like</fullName>
    </submittedName>
</protein>
<keyword evidence="2 3" id="KW-0175">Coiled coil</keyword>
<feature type="compositionally biased region" description="Basic and acidic residues" evidence="4">
    <location>
        <begin position="37"/>
        <end position="52"/>
    </location>
</feature>
<dbReference type="OrthoDB" id="685331at2759"/>
<feature type="compositionally biased region" description="Polar residues" evidence="4">
    <location>
        <begin position="26"/>
        <end position="36"/>
    </location>
</feature>